<evidence type="ECO:0000259" key="15">
    <source>
        <dbReference type="Pfam" id="PF02771"/>
    </source>
</evidence>
<dbReference type="Gene3D" id="1.10.540.10">
    <property type="entry name" value="Acyl-CoA dehydrogenase/oxidase, N-terminal domain"/>
    <property type="match status" value="1"/>
</dbReference>
<dbReference type="PANTHER" id="PTHR48083:SF33">
    <property type="entry name" value="ACYL-COENZYME A DEHYDROGENASE"/>
    <property type="match status" value="1"/>
</dbReference>
<evidence type="ECO:0000256" key="8">
    <source>
        <dbReference type="ARBA" id="ARBA00022827"/>
    </source>
</evidence>
<evidence type="ECO:0000259" key="14">
    <source>
        <dbReference type="Pfam" id="PF02770"/>
    </source>
</evidence>
<dbReference type="InterPro" id="IPR036250">
    <property type="entry name" value="AcylCo_DH-like_C"/>
</dbReference>
<comment type="similarity">
    <text evidence="3">Belongs to the acyl-CoA dehydrogenase family.</text>
</comment>
<keyword evidence="12" id="KW-1133">Transmembrane helix</keyword>
<dbReference type="Gene3D" id="2.40.110.10">
    <property type="entry name" value="Butyryl-CoA Dehydrogenase, subunit A, domain 2"/>
    <property type="match status" value="1"/>
</dbReference>
<sequence length="815" mass="87608">MSWFLLFVALAGLLTVMARESGAKPAIAVLAGVGVVSLLFASTTLALLLFAGAAAVAAAGLPGFRQSWLSGRVFELFKTVAPKVSATEKTALEAGTVGWDGELFSGRPDWHNLLINRNTGLTEEEQAFVDNQCETAIAMCNAWDIAVERADLPQELWDFLKKEKFFGMIIPRSYGGLGFSAKAQTAVLQKLAPNESLMVTVGVPNSLGPGELLLKYGTEEQKNHYLPRLADGRDIPCFGLTGPRAGSDATSIPDTGIVCKGIYDGKEVLGLRLNFEKRWITLAPVATVVGLAFRMFDPDGLLGETRDHGITCALIPRETEGMEIGRRHCPVGSPFMNGPIIGKDVFIPLDFIIGGPDMAGQGWRMLVECLSVGRCITLPSGAAGAAAYAVGTAGGFTRVRRQFNTPVAEMEGVQEPLARIAAHAYIARAAVNQTANMVDSGEKPAVPSAILKYHLTEFQRQTLTDAMDVHGGKTVTLGPKNYLGTSYAGAAVSITVEGANIMTRSLMIFGQGAIRCHPYVLQELAAKDNDDLLAFDEAFFGHAGLIFGNAARAFTQALGVGRPEVPFDSASRPYAQGVARFSAAFGLCADAAMTTLGAELKMRELLSARLGDVLANLYLSSMVLKHWYESQPVEAEQELMAYSLQMLLHRAENALSDFLLNLPNRPVAWALRALTLPLGRRWHAPGDELTRTVARAMSTDTALRGSLLAGAWTGEGNGSIQNPVASYNSLLQGYGRAESLYRKVARAYGKGELPVEALHPEARVEAALAAGILSAEDADFMRDFEERVLDMLMVDDFAFDAFARNPETLVRHTAA</sequence>
<dbReference type="GO" id="GO:0050660">
    <property type="term" value="F:flavin adenine dinucleotide binding"/>
    <property type="evidence" value="ECO:0007669"/>
    <property type="project" value="InterPro"/>
</dbReference>
<evidence type="ECO:0000313" key="17">
    <source>
        <dbReference type="EMBL" id="SDW00970.1"/>
    </source>
</evidence>
<dbReference type="InterPro" id="IPR009075">
    <property type="entry name" value="AcylCo_DH/oxidase_C"/>
</dbReference>
<dbReference type="OrthoDB" id="9802447at2"/>
<dbReference type="Pfam" id="PF02771">
    <property type="entry name" value="Acyl-CoA_dh_N"/>
    <property type="match status" value="1"/>
</dbReference>
<protein>
    <recommendedName>
        <fullName evidence="6">Acyl-coenzyme A dehydrogenase</fullName>
        <ecNumber evidence="4">1.3.8.7</ecNumber>
        <ecNumber evidence="5">1.3.8.8</ecNumber>
    </recommendedName>
</protein>
<evidence type="ECO:0000259" key="16">
    <source>
        <dbReference type="Pfam" id="PF09317"/>
    </source>
</evidence>
<reference evidence="17 18" key="1">
    <citation type="submission" date="2016-10" db="EMBL/GenBank/DDBJ databases">
        <authorList>
            <person name="de Groot N.N."/>
        </authorList>
    </citation>
    <scope>NUCLEOTIDE SEQUENCE [LARGE SCALE GENOMIC DNA]</scope>
    <source>
        <strain evidence="17 18">CGMCC 1.7059</strain>
    </source>
</reference>
<dbReference type="EMBL" id="FNNE01000001">
    <property type="protein sequence ID" value="SDW00970.1"/>
    <property type="molecule type" value="Genomic_DNA"/>
</dbReference>
<dbReference type="AlphaFoldDB" id="A0A1H2Q1Q0"/>
<dbReference type="SUPFAM" id="SSF56645">
    <property type="entry name" value="Acyl-CoA dehydrogenase NM domain-like"/>
    <property type="match status" value="1"/>
</dbReference>
<keyword evidence="12" id="KW-0472">Membrane</keyword>
<dbReference type="GO" id="GO:0005737">
    <property type="term" value="C:cytoplasm"/>
    <property type="evidence" value="ECO:0007669"/>
    <property type="project" value="TreeGrafter"/>
</dbReference>
<dbReference type="Proteomes" id="UP000199675">
    <property type="component" value="Unassembled WGS sequence"/>
</dbReference>
<dbReference type="GO" id="GO:0033539">
    <property type="term" value="P:fatty acid beta-oxidation using acyl-CoA dehydrogenase"/>
    <property type="evidence" value="ECO:0007669"/>
    <property type="project" value="InterPro"/>
</dbReference>
<accession>A0A1H2Q1Q0</accession>
<feature type="domain" description="Acyl-CoA oxidase/dehydrogenase middle" evidence="14">
    <location>
        <begin position="237"/>
        <end position="336"/>
    </location>
</feature>
<evidence type="ECO:0000256" key="9">
    <source>
        <dbReference type="ARBA" id="ARBA00023002"/>
    </source>
</evidence>
<evidence type="ECO:0000256" key="1">
    <source>
        <dbReference type="ARBA" id="ARBA00001974"/>
    </source>
</evidence>
<gene>
    <name evidence="17" type="ORF">SAMN04487960_10179</name>
</gene>
<evidence type="ECO:0000256" key="6">
    <source>
        <dbReference type="ARBA" id="ARBA00020144"/>
    </source>
</evidence>
<name>A0A1H2Q1Q0_9GAMM</name>
<dbReference type="GO" id="GO:0004466">
    <property type="term" value="F:long-chain fatty acyl-CoA dehydrogenase activity"/>
    <property type="evidence" value="ECO:0007669"/>
    <property type="project" value="UniProtKB-EC"/>
</dbReference>
<dbReference type="InterPro" id="IPR009100">
    <property type="entry name" value="AcylCoA_DH/oxidase_NM_dom_sf"/>
</dbReference>
<dbReference type="Pfam" id="PF09317">
    <property type="entry name" value="ACDH_C"/>
    <property type="match status" value="1"/>
</dbReference>
<evidence type="ECO:0000256" key="3">
    <source>
        <dbReference type="ARBA" id="ARBA00009347"/>
    </source>
</evidence>
<dbReference type="EC" id="1.3.8.8" evidence="5"/>
<dbReference type="Pfam" id="PF02770">
    <property type="entry name" value="Acyl-CoA_dh_M"/>
    <property type="match status" value="1"/>
</dbReference>
<organism evidence="17 18">
    <name type="scientific">Marinobacter mobilis</name>
    <dbReference type="NCBI Taxonomy" id="488533"/>
    <lineage>
        <taxon>Bacteria</taxon>
        <taxon>Pseudomonadati</taxon>
        <taxon>Pseudomonadota</taxon>
        <taxon>Gammaproteobacteria</taxon>
        <taxon>Pseudomonadales</taxon>
        <taxon>Marinobacteraceae</taxon>
        <taxon>Marinobacter</taxon>
    </lineage>
</organism>
<evidence type="ECO:0000256" key="11">
    <source>
        <dbReference type="ARBA" id="ARBA00049247"/>
    </source>
</evidence>
<evidence type="ECO:0000313" key="18">
    <source>
        <dbReference type="Proteomes" id="UP000199675"/>
    </source>
</evidence>
<comment type="cofactor">
    <cofactor evidence="1">
        <name>FAD</name>
        <dbReference type="ChEBI" id="CHEBI:57692"/>
    </cofactor>
</comment>
<keyword evidence="18" id="KW-1185">Reference proteome</keyword>
<dbReference type="NCBIfam" id="NF007000">
    <property type="entry name" value="PRK09463.1"/>
    <property type="match status" value="1"/>
</dbReference>
<comment type="catalytic activity">
    <reaction evidence="10">
        <text>a medium-chain 2,3-saturated fatty acyl-CoA + oxidized [electron-transfer flavoprotein] + H(+) = a medium-chain (2E)-enoyl-CoA + reduced [electron-transfer flavoprotein]</text>
        <dbReference type="Rhea" id="RHEA:14477"/>
        <dbReference type="Rhea" id="RHEA-COMP:10685"/>
        <dbReference type="Rhea" id="RHEA-COMP:10686"/>
        <dbReference type="ChEBI" id="CHEBI:15378"/>
        <dbReference type="ChEBI" id="CHEBI:57692"/>
        <dbReference type="ChEBI" id="CHEBI:58307"/>
        <dbReference type="ChEBI" id="CHEBI:83723"/>
        <dbReference type="ChEBI" id="CHEBI:83726"/>
        <dbReference type="EC" id="1.3.8.7"/>
    </reaction>
</comment>
<evidence type="ECO:0000256" key="4">
    <source>
        <dbReference type="ARBA" id="ARBA00012033"/>
    </source>
</evidence>
<dbReference type="InterPro" id="IPR013786">
    <property type="entry name" value="AcylCoA_DH/ox_N"/>
</dbReference>
<keyword evidence="12" id="KW-0812">Transmembrane</keyword>
<keyword evidence="9" id="KW-0560">Oxidoreductase</keyword>
<evidence type="ECO:0000256" key="10">
    <source>
        <dbReference type="ARBA" id="ARBA00047882"/>
    </source>
</evidence>
<dbReference type="InterPro" id="IPR046373">
    <property type="entry name" value="Acyl-CoA_Oxase/DH_mid-dom_sf"/>
</dbReference>
<keyword evidence="7" id="KW-0285">Flavoprotein</keyword>
<dbReference type="UniPathway" id="UPA00659"/>
<dbReference type="SUPFAM" id="SSF47203">
    <property type="entry name" value="Acyl-CoA dehydrogenase C-terminal domain-like"/>
    <property type="match status" value="1"/>
</dbReference>
<feature type="domain" description="Acyl-CoA dehydrogenase/oxidase C-terminal" evidence="13">
    <location>
        <begin position="360"/>
        <end position="504"/>
    </location>
</feature>
<dbReference type="InterPro" id="IPR037069">
    <property type="entry name" value="AcylCoA_DH/ox_N_sf"/>
</dbReference>
<dbReference type="GO" id="GO:0070991">
    <property type="term" value="F:medium-chain fatty acyl-CoA dehydrogenase activity"/>
    <property type="evidence" value="ECO:0007669"/>
    <property type="project" value="UniProtKB-EC"/>
</dbReference>
<feature type="transmembrane region" description="Helical" evidence="12">
    <location>
        <begin position="28"/>
        <end position="61"/>
    </location>
</feature>
<comment type="pathway">
    <text evidence="2">Lipid metabolism; fatty acid beta-oxidation.</text>
</comment>
<evidence type="ECO:0000256" key="5">
    <source>
        <dbReference type="ARBA" id="ARBA00012040"/>
    </source>
</evidence>
<dbReference type="RefSeq" id="WP_091810971.1">
    <property type="nucleotide sequence ID" value="NZ_FNNE01000001.1"/>
</dbReference>
<dbReference type="FunFam" id="1.20.140.10:FF:000009">
    <property type="entry name" value="Acyl-CoA dehydrogenase"/>
    <property type="match status" value="1"/>
</dbReference>
<feature type="domain" description="Acyl-CoA dehydrogenase C-terminal bacterial-type" evidence="16">
    <location>
        <begin position="514"/>
        <end position="797"/>
    </location>
</feature>
<dbReference type="NCBIfam" id="NF009586">
    <property type="entry name" value="PRK13026.1"/>
    <property type="match status" value="1"/>
</dbReference>
<evidence type="ECO:0000256" key="2">
    <source>
        <dbReference type="ARBA" id="ARBA00005005"/>
    </source>
</evidence>
<dbReference type="EC" id="1.3.8.7" evidence="4"/>
<keyword evidence="8" id="KW-0274">FAD</keyword>
<proteinExistence type="inferred from homology"/>
<dbReference type="InterPro" id="IPR015396">
    <property type="entry name" value="FadE_C"/>
</dbReference>
<evidence type="ECO:0000256" key="7">
    <source>
        <dbReference type="ARBA" id="ARBA00022630"/>
    </source>
</evidence>
<evidence type="ECO:0000259" key="13">
    <source>
        <dbReference type="Pfam" id="PF00441"/>
    </source>
</evidence>
<dbReference type="PANTHER" id="PTHR48083">
    <property type="entry name" value="MEDIUM-CHAIN SPECIFIC ACYL-COA DEHYDROGENASE, MITOCHONDRIAL-RELATED"/>
    <property type="match status" value="1"/>
</dbReference>
<dbReference type="InterPro" id="IPR050741">
    <property type="entry name" value="Acyl-CoA_dehydrogenase"/>
</dbReference>
<dbReference type="InterPro" id="IPR006091">
    <property type="entry name" value="Acyl-CoA_Oxase/DH_mid-dom"/>
</dbReference>
<dbReference type="Pfam" id="PF00441">
    <property type="entry name" value="Acyl-CoA_dh_1"/>
    <property type="match status" value="1"/>
</dbReference>
<dbReference type="Gene3D" id="1.20.140.10">
    <property type="entry name" value="Butyryl-CoA Dehydrogenase, subunit A, domain 3"/>
    <property type="match status" value="1"/>
</dbReference>
<dbReference type="FunFam" id="1.10.540.10:FF:000004">
    <property type="entry name" value="Acyl-CoA dehydrogenase"/>
    <property type="match status" value="1"/>
</dbReference>
<evidence type="ECO:0000256" key="12">
    <source>
        <dbReference type="SAM" id="Phobius"/>
    </source>
</evidence>
<feature type="domain" description="Acyl-CoA dehydrogenase/oxidase N-terminal" evidence="15">
    <location>
        <begin position="122"/>
        <end position="232"/>
    </location>
</feature>
<comment type="catalytic activity">
    <reaction evidence="11">
        <text>a long-chain 2,3-saturated fatty acyl-CoA + oxidized [electron-transfer flavoprotein] + H(+) = a long-chain (2E)-enoyl-CoA + reduced [electron-transfer flavoprotein]</text>
        <dbReference type="Rhea" id="RHEA:17721"/>
        <dbReference type="Rhea" id="RHEA-COMP:10685"/>
        <dbReference type="Rhea" id="RHEA-COMP:10686"/>
        <dbReference type="ChEBI" id="CHEBI:15378"/>
        <dbReference type="ChEBI" id="CHEBI:57692"/>
        <dbReference type="ChEBI" id="CHEBI:58307"/>
        <dbReference type="ChEBI" id="CHEBI:83721"/>
        <dbReference type="ChEBI" id="CHEBI:83727"/>
        <dbReference type="EC" id="1.3.8.8"/>
    </reaction>
</comment>
<dbReference type="STRING" id="488533.SAMN04487960_10179"/>